<keyword evidence="2 4" id="KW-0689">Ribosomal protein</keyword>
<comment type="similarity">
    <text evidence="1 4">Belongs to the universal ribosomal protein uL23 family.</text>
</comment>
<dbReference type="PANTHER" id="PTHR11620">
    <property type="entry name" value="60S RIBOSOMAL PROTEIN L23A"/>
    <property type="match status" value="1"/>
</dbReference>
<dbReference type="Proteomes" id="UP000230033">
    <property type="component" value="Unassembled WGS sequence"/>
</dbReference>
<dbReference type="Gene3D" id="3.30.70.330">
    <property type="match status" value="1"/>
</dbReference>
<name>A0A2H0WNN3_9BACT</name>
<proteinExistence type="inferred from homology"/>
<evidence type="ECO:0000313" key="5">
    <source>
        <dbReference type="EMBL" id="PIS14225.1"/>
    </source>
</evidence>
<keyword evidence="4" id="KW-0694">RNA-binding</keyword>
<comment type="function">
    <text evidence="4">One of the early assembly proteins it binds 23S rRNA. One of the proteins that surrounds the polypeptide exit tunnel on the outside of the ribosome. Forms the main docking site for trigger factor binding to the ribosome.</text>
</comment>
<accession>A0A2H0WNN3</accession>
<dbReference type="SUPFAM" id="SSF54189">
    <property type="entry name" value="Ribosomal proteins S24e, L23 and L15e"/>
    <property type="match status" value="1"/>
</dbReference>
<evidence type="ECO:0000256" key="4">
    <source>
        <dbReference type="HAMAP-Rule" id="MF_01369"/>
    </source>
</evidence>
<dbReference type="EMBL" id="PEZJ01000002">
    <property type="protein sequence ID" value="PIS14225.1"/>
    <property type="molecule type" value="Genomic_DNA"/>
</dbReference>
<evidence type="ECO:0000256" key="1">
    <source>
        <dbReference type="ARBA" id="ARBA00006700"/>
    </source>
</evidence>
<reference evidence="6" key="1">
    <citation type="submission" date="2017-09" db="EMBL/GenBank/DDBJ databases">
        <title>Depth-based differentiation of microbial function through sediment-hosted aquifers and enrichment of novel symbionts in the deep terrestrial subsurface.</title>
        <authorList>
            <person name="Probst A.J."/>
            <person name="Ladd B."/>
            <person name="Jarett J.K."/>
            <person name="Geller-Mcgrath D.E."/>
            <person name="Sieber C.M.K."/>
            <person name="Emerson J.B."/>
            <person name="Anantharaman K."/>
            <person name="Thomas B.C."/>
            <person name="Malmstrom R."/>
            <person name="Stieglmeier M."/>
            <person name="Klingl A."/>
            <person name="Woyke T."/>
            <person name="Ryan C.M."/>
            <person name="Banfield J.F."/>
        </authorList>
    </citation>
    <scope>NUCLEOTIDE SEQUENCE [LARGE SCALE GENOMIC DNA]</scope>
</reference>
<evidence type="ECO:0000256" key="3">
    <source>
        <dbReference type="ARBA" id="ARBA00023274"/>
    </source>
</evidence>
<organism evidence="5 6">
    <name type="scientific">Candidatus Shapirobacteria bacterium CG09_land_8_20_14_0_10_47_13</name>
    <dbReference type="NCBI Taxonomy" id="1974481"/>
    <lineage>
        <taxon>Bacteria</taxon>
        <taxon>Candidatus Shapironibacteriota</taxon>
    </lineage>
</organism>
<dbReference type="AlphaFoldDB" id="A0A2H0WNN3"/>
<sequence length="97" mass="10959">MKARDILKRPIITEKSSLATARGEYVFQVDVRAGKRQIAQAVKETFGVKVKSVRTLKHRGKVKRALRTRTLAQQPDEKRAIVKLVEGEKIAVFETGE</sequence>
<dbReference type="Pfam" id="PF00276">
    <property type="entry name" value="Ribosomal_L23"/>
    <property type="match status" value="1"/>
</dbReference>
<dbReference type="NCBIfam" id="NF004363">
    <property type="entry name" value="PRK05738.2-4"/>
    <property type="match status" value="1"/>
</dbReference>
<comment type="caution">
    <text evidence="5">The sequence shown here is derived from an EMBL/GenBank/DDBJ whole genome shotgun (WGS) entry which is preliminary data.</text>
</comment>
<dbReference type="GO" id="GO:0005840">
    <property type="term" value="C:ribosome"/>
    <property type="evidence" value="ECO:0007669"/>
    <property type="project" value="UniProtKB-KW"/>
</dbReference>
<dbReference type="InterPro" id="IPR013025">
    <property type="entry name" value="Ribosomal_uL23-like"/>
</dbReference>
<comment type="subunit">
    <text evidence="4">Part of the 50S ribosomal subunit. Contacts protein L29, and trigger factor when it is bound to the ribosome.</text>
</comment>
<dbReference type="InterPro" id="IPR012677">
    <property type="entry name" value="Nucleotide-bd_a/b_plait_sf"/>
</dbReference>
<keyword evidence="3 4" id="KW-0687">Ribonucleoprotein</keyword>
<gene>
    <name evidence="4" type="primary">rplW</name>
    <name evidence="5" type="ORF">COT65_00065</name>
</gene>
<dbReference type="GO" id="GO:0006412">
    <property type="term" value="P:translation"/>
    <property type="evidence" value="ECO:0007669"/>
    <property type="project" value="UniProtKB-UniRule"/>
</dbReference>
<protein>
    <recommendedName>
        <fullName evidence="4">Large ribosomal subunit protein uL23</fullName>
    </recommendedName>
</protein>
<dbReference type="HAMAP" id="MF_01369_B">
    <property type="entry name" value="Ribosomal_uL23_B"/>
    <property type="match status" value="1"/>
</dbReference>
<evidence type="ECO:0000256" key="2">
    <source>
        <dbReference type="ARBA" id="ARBA00022980"/>
    </source>
</evidence>
<evidence type="ECO:0000313" key="6">
    <source>
        <dbReference type="Proteomes" id="UP000230033"/>
    </source>
</evidence>
<dbReference type="InterPro" id="IPR012678">
    <property type="entry name" value="Ribosomal_uL23/eL15/eS24_sf"/>
</dbReference>
<dbReference type="GO" id="GO:0003735">
    <property type="term" value="F:structural constituent of ribosome"/>
    <property type="evidence" value="ECO:0007669"/>
    <property type="project" value="InterPro"/>
</dbReference>
<dbReference type="GO" id="GO:0019843">
    <property type="term" value="F:rRNA binding"/>
    <property type="evidence" value="ECO:0007669"/>
    <property type="project" value="UniProtKB-UniRule"/>
</dbReference>
<dbReference type="GO" id="GO:1990904">
    <property type="term" value="C:ribonucleoprotein complex"/>
    <property type="evidence" value="ECO:0007669"/>
    <property type="project" value="UniProtKB-KW"/>
</dbReference>
<keyword evidence="4" id="KW-0699">rRNA-binding</keyword>